<keyword evidence="3" id="KW-1185">Reference proteome</keyword>
<proteinExistence type="predicted"/>
<dbReference type="AlphaFoldDB" id="A0AA36HVQ1"/>
<dbReference type="EMBL" id="CAUJNA010000373">
    <property type="protein sequence ID" value="CAJ1376226.1"/>
    <property type="molecule type" value="Genomic_DNA"/>
</dbReference>
<keyword evidence="1" id="KW-0472">Membrane</keyword>
<sequence length="301" mass="33486">MGPARRRDRDVAESPEEGLWHYLVTDPAGIRARKEPSYGSAKDGARVPGGAVLRVRKRRRCGWTRWLCLEGEWIFDISPKDRKVRAVEVEVQTGHWRFEVCVPHLELLASPVGKATGAFGLGDCFYAEEKVRPVVGKGAFLKVVGEFAWAGPAEVGGRWDVAGISLGCRTPKLGIPVTGAFVLLAFALSTAIPKRRSRALRAPKRFWPMAVDFLAMEERREPALGWSGRLDSWIRRVPWLEKFHLAGTVVARHDTSADFAAYVRALALTSALPQQGDMGRAAHFDELAKFDELLSLWAWSI</sequence>
<accession>A0AA36HVQ1</accession>
<name>A0AA36HVQ1_9DINO</name>
<comment type="caution">
    <text evidence="2">The sequence shown here is derived from an EMBL/GenBank/DDBJ whole genome shotgun (WGS) entry which is preliminary data.</text>
</comment>
<keyword evidence="1" id="KW-1133">Transmembrane helix</keyword>
<evidence type="ECO:0000313" key="3">
    <source>
        <dbReference type="Proteomes" id="UP001178507"/>
    </source>
</evidence>
<reference evidence="2" key="1">
    <citation type="submission" date="2023-08" db="EMBL/GenBank/DDBJ databases">
        <authorList>
            <person name="Chen Y."/>
            <person name="Shah S."/>
            <person name="Dougan E. K."/>
            <person name="Thang M."/>
            <person name="Chan C."/>
        </authorList>
    </citation>
    <scope>NUCLEOTIDE SEQUENCE</scope>
</reference>
<protein>
    <submittedName>
        <fullName evidence="2">Uncharacterized protein</fullName>
    </submittedName>
</protein>
<feature type="transmembrane region" description="Helical" evidence="1">
    <location>
        <begin position="173"/>
        <end position="192"/>
    </location>
</feature>
<gene>
    <name evidence="2" type="ORF">EVOR1521_LOCUS5339</name>
</gene>
<organism evidence="2 3">
    <name type="scientific">Effrenium voratum</name>
    <dbReference type="NCBI Taxonomy" id="2562239"/>
    <lineage>
        <taxon>Eukaryota</taxon>
        <taxon>Sar</taxon>
        <taxon>Alveolata</taxon>
        <taxon>Dinophyceae</taxon>
        <taxon>Suessiales</taxon>
        <taxon>Symbiodiniaceae</taxon>
        <taxon>Effrenium</taxon>
    </lineage>
</organism>
<evidence type="ECO:0000256" key="1">
    <source>
        <dbReference type="SAM" id="Phobius"/>
    </source>
</evidence>
<dbReference type="Proteomes" id="UP001178507">
    <property type="component" value="Unassembled WGS sequence"/>
</dbReference>
<evidence type="ECO:0000313" key="2">
    <source>
        <dbReference type="EMBL" id="CAJ1376226.1"/>
    </source>
</evidence>
<keyword evidence="1" id="KW-0812">Transmembrane</keyword>